<organism evidence="1 2">
    <name type="scientific">Klebsiella phage vB_KpnM_KpV79</name>
    <dbReference type="NCBI Taxonomy" id="2041212"/>
    <lineage>
        <taxon>Viruses</taxon>
        <taxon>Duplodnaviria</taxon>
        <taxon>Heunggongvirae</taxon>
        <taxon>Uroviricota</taxon>
        <taxon>Caudoviricetes</taxon>
        <taxon>Jameshumphriesvirinae</taxon>
        <taxon>Sircambvirus</taxon>
        <taxon>Sircambvirus KpV79</taxon>
        <taxon>Jedunavirus KpV52</taxon>
    </lineage>
</organism>
<sequence length="132" mass="14905">MSNRELTYGNNAMYFLYELSQYESGSEDFLNGEFEVYGEDEQGRDGSATIDIVELATDVYQINSELLEALQWALPMAILAMEQHRMERVKNGHTDISGTYGNGESWVGIYQDEVDKIEFARAAINKATGETK</sequence>
<reference evidence="1 2" key="1">
    <citation type="submission" date="2017-08" db="EMBL/GenBank/DDBJ databases">
        <title>Complete genome sequence of Klebsiella pneumoniae phage vB_KpnM_KpV79.</title>
        <authorList>
            <person name="Komisarova E.V."/>
            <person name="Krasilnikova V.M."/>
            <person name="Myakinina V.P."/>
            <person name="Kislichkina A.A."/>
            <person name="Bogun A.G."/>
            <person name="Volozhantsev N.V."/>
        </authorList>
    </citation>
    <scope>NUCLEOTIDE SEQUENCE [LARGE SCALE GENOMIC DNA]</scope>
</reference>
<protein>
    <submittedName>
        <fullName evidence="1">Uncharacterized protein</fullName>
    </submittedName>
</protein>
<dbReference type="Proteomes" id="UP000230794">
    <property type="component" value="Segment"/>
</dbReference>
<proteinExistence type="predicted"/>
<evidence type="ECO:0000313" key="2">
    <source>
        <dbReference type="Proteomes" id="UP000230794"/>
    </source>
</evidence>
<gene>
    <name evidence="1" type="ORF">kpv79_06</name>
</gene>
<keyword evidence="2" id="KW-1185">Reference proteome</keyword>
<accession>A0A291LCG6</accession>
<dbReference type="EMBL" id="MF663761">
    <property type="protein sequence ID" value="ATI16459.1"/>
    <property type="molecule type" value="Genomic_DNA"/>
</dbReference>
<name>A0A291LCG6_9CAUD</name>
<evidence type="ECO:0000313" key="1">
    <source>
        <dbReference type="EMBL" id="ATI16459.1"/>
    </source>
</evidence>